<dbReference type="InterPro" id="IPR026044">
    <property type="entry name" value="MltA"/>
</dbReference>
<reference evidence="9 10" key="1">
    <citation type="submission" date="2018-07" db="EMBL/GenBank/DDBJ databases">
        <title>Genomic Encyclopedia of Type Strains, Phase IV (KMG-IV): sequencing the most valuable type-strain genomes for metagenomic binning, comparative biology and taxonomic classification.</title>
        <authorList>
            <person name="Goeker M."/>
        </authorList>
    </citation>
    <scope>NUCLEOTIDE SEQUENCE [LARGE SCALE GENOMIC DNA]</scope>
    <source>
        <strain evidence="9 10">DSM 26725</strain>
    </source>
</reference>
<dbReference type="SMART" id="SM00925">
    <property type="entry name" value="MltA"/>
    <property type="match status" value="1"/>
</dbReference>
<dbReference type="SUPFAM" id="SSF50685">
    <property type="entry name" value="Barwin-like endoglucanases"/>
    <property type="match status" value="1"/>
</dbReference>
<dbReference type="EMBL" id="QRDP01000004">
    <property type="protein sequence ID" value="RED15329.1"/>
    <property type="molecule type" value="Genomic_DNA"/>
</dbReference>
<evidence type="ECO:0000256" key="7">
    <source>
        <dbReference type="SAM" id="SignalP"/>
    </source>
</evidence>
<dbReference type="OrthoDB" id="9783686at2"/>
<name>A0A3D9FBY6_9SPHN</name>
<organism evidence="9 10">
    <name type="scientific">Parasphingopyxis lamellibrachiae</name>
    <dbReference type="NCBI Taxonomy" id="680125"/>
    <lineage>
        <taxon>Bacteria</taxon>
        <taxon>Pseudomonadati</taxon>
        <taxon>Pseudomonadota</taxon>
        <taxon>Alphaproteobacteria</taxon>
        <taxon>Sphingomonadales</taxon>
        <taxon>Sphingomonadaceae</taxon>
        <taxon>Parasphingopyxis</taxon>
    </lineage>
</organism>
<gene>
    <name evidence="9" type="ORF">DFR46_0317</name>
</gene>
<dbReference type="GO" id="GO:0071555">
    <property type="term" value="P:cell wall organization"/>
    <property type="evidence" value="ECO:0007669"/>
    <property type="project" value="UniProtKB-KW"/>
</dbReference>
<keyword evidence="3" id="KW-0456">Lyase</keyword>
<dbReference type="EC" id="4.2.2.n1" evidence="2"/>
<feature type="region of interest" description="Disordered" evidence="6">
    <location>
        <begin position="27"/>
        <end position="78"/>
    </location>
</feature>
<comment type="caution">
    <text evidence="9">The sequence shown here is derived from an EMBL/GenBank/DDBJ whole genome shotgun (WGS) entry which is preliminary data.</text>
</comment>
<feature type="domain" description="Lytic transglycosylase MltA" evidence="8">
    <location>
        <begin position="161"/>
        <end position="315"/>
    </location>
</feature>
<keyword evidence="4" id="KW-0961">Cell wall biogenesis/degradation</keyword>
<feature type="signal peptide" evidence="7">
    <location>
        <begin position="1"/>
        <end position="20"/>
    </location>
</feature>
<dbReference type="GO" id="GO:0009254">
    <property type="term" value="P:peptidoglycan turnover"/>
    <property type="evidence" value="ECO:0007669"/>
    <property type="project" value="InterPro"/>
</dbReference>
<dbReference type="CDD" id="cd14485">
    <property type="entry name" value="mltA_like_LT_A"/>
    <property type="match status" value="1"/>
</dbReference>
<dbReference type="Proteomes" id="UP000256310">
    <property type="component" value="Unassembled WGS sequence"/>
</dbReference>
<dbReference type="GO" id="GO:0004553">
    <property type="term" value="F:hydrolase activity, hydrolyzing O-glycosyl compounds"/>
    <property type="evidence" value="ECO:0007669"/>
    <property type="project" value="InterPro"/>
</dbReference>
<dbReference type="CDD" id="cd14668">
    <property type="entry name" value="mlta_B"/>
    <property type="match status" value="1"/>
</dbReference>
<dbReference type="Gene3D" id="2.40.240.50">
    <property type="entry name" value="Barwin-like endoglucanases"/>
    <property type="match status" value="1"/>
</dbReference>
<protein>
    <recommendedName>
        <fullName evidence="2">peptidoglycan lytic exotransglycosylase</fullName>
        <ecNumber evidence="2">4.2.2.n1</ecNumber>
    </recommendedName>
    <alternativeName>
        <fullName evidence="5">Murein hydrolase A</fullName>
    </alternativeName>
</protein>
<evidence type="ECO:0000256" key="1">
    <source>
        <dbReference type="ARBA" id="ARBA00001420"/>
    </source>
</evidence>
<evidence type="ECO:0000256" key="5">
    <source>
        <dbReference type="ARBA" id="ARBA00030918"/>
    </source>
</evidence>
<dbReference type="PANTHER" id="PTHR30124">
    <property type="entry name" value="MEMBRANE-BOUND LYTIC MUREIN TRANSGLYCOSYLASE A"/>
    <property type="match status" value="1"/>
</dbReference>
<dbReference type="InterPro" id="IPR036908">
    <property type="entry name" value="RlpA-like_sf"/>
</dbReference>
<dbReference type="PANTHER" id="PTHR30124:SF0">
    <property type="entry name" value="MEMBRANE-BOUND LYTIC MUREIN TRANSGLYCOSYLASE A"/>
    <property type="match status" value="1"/>
</dbReference>
<sequence>MTKNRGAIALLFALSVTACAGIIPAAPERASTASSSEETTLPPAPPQDYEYDRNPNWNLQEPVASGDNARGSGVRSGPDVESLNIPVSAASRAMHAFHISCPAVINREDRSGLTAPHDWVEACRAVASWNRDNARAFFAEHFTVVEVGGGQAFATGYYEPEIAASRERRGAYQYPIYAVPDDLETPPEVRNATGSLPVFRTVDGRELPYFDRAAIENGALEGRGLEIAWASDPVALFFFHVQGGGLLRLPDGSIMRLAYAQNNGFNYTSIGGLMRERGLLQPGQTTSQGIQQWLRENPEEARRIMQENRRYIFYVEVDRPAATGSLGRYVTARTTVAADPAYVPLGAPVYLDVAHDIADGIWVAQDTGGAIQGANRFDTFWGAGEEAHRIAGGMASRGQAYILIPNAAAARLFSN</sequence>
<evidence type="ECO:0000256" key="6">
    <source>
        <dbReference type="SAM" id="MobiDB-lite"/>
    </source>
</evidence>
<dbReference type="Gene3D" id="2.40.40.10">
    <property type="entry name" value="RlpA-like domain"/>
    <property type="match status" value="1"/>
</dbReference>
<comment type="catalytic activity">
    <reaction evidence="1">
        <text>Exolytic cleavage of the (1-&gt;4)-beta-glycosidic linkage between N-acetylmuramic acid (MurNAc) and N-acetylglucosamine (GlcNAc) residues in peptidoglycan, from either the reducing or the non-reducing ends of the peptidoglycan chains, with concomitant formation of a 1,6-anhydrobond in the MurNAc residue.</text>
        <dbReference type="EC" id="4.2.2.n1"/>
    </reaction>
</comment>
<evidence type="ECO:0000259" key="8">
    <source>
        <dbReference type="SMART" id="SM00925"/>
    </source>
</evidence>
<evidence type="ECO:0000256" key="3">
    <source>
        <dbReference type="ARBA" id="ARBA00023239"/>
    </source>
</evidence>
<dbReference type="InterPro" id="IPR005300">
    <property type="entry name" value="MltA_B"/>
</dbReference>
<keyword evidence="7" id="KW-0732">Signal</keyword>
<dbReference type="Pfam" id="PF03562">
    <property type="entry name" value="MltA"/>
    <property type="match status" value="1"/>
</dbReference>
<feature type="compositionally biased region" description="Low complexity" evidence="6">
    <location>
        <begin position="27"/>
        <end position="41"/>
    </location>
</feature>
<evidence type="ECO:0000313" key="10">
    <source>
        <dbReference type="Proteomes" id="UP000256310"/>
    </source>
</evidence>
<dbReference type="PIRSF" id="PIRSF019422">
    <property type="entry name" value="MltA"/>
    <property type="match status" value="1"/>
</dbReference>
<dbReference type="GO" id="GO:0019867">
    <property type="term" value="C:outer membrane"/>
    <property type="evidence" value="ECO:0007669"/>
    <property type="project" value="InterPro"/>
</dbReference>
<dbReference type="AlphaFoldDB" id="A0A3D9FBY6"/>
<dbReference type="RefSeq" id="WP_116234862.1">
    <property type="nucleotide sequence ID" value="NZ_QRDP01000004.1"/>
</dbReference>
<feature type="chain" id="PRO_5017571934" description="peptidoglycan lytic exotransglycosylase" evidence="7">
    <location>
        <begin position="21"/>
        <end position="415"/>
    </location>
</feature>
<dbReference type="PROSITE" id="PS51257">
    <property type="entry name" value="PROKAR_LIPOPROTEIN"/>
    <property type="match status" value="1"/>
</dbReference>
<evidence type="ECO:0000256" key="2">
    <source>
        <dbReference type="ARBA" id="ARBA00012587"/>
    </source>
</evidence>
<dbReference type="GO" id="GO:0008933">
    <property type="term" value="F:peptidoglycan lytic transglycosylase activity"/>
    <property type="evidence" value="ECO:0007669"/>
    <property type="project" value="TreeGrafter"/>
</dbReference>
<evidence type="ECO:0000256" key="4">
    <source>
        <dbReference type="ARBA" id="ARBA00023316"/>
    </source>
</evidence>
<proteinExistence type="predicted"/>
<accession>A0A3D9FBY6</accession>
<evidence type="ECO:0000313" key="9">
    <source>
        <dbReference type="EMBL" id="RED15329.1"/>
    </source>
</evidence>
<dbReference type="Pfam" id="PF06725">
    <property type="entry name" value="3D"/>
    <property type="match status" value="1"/>
</dbReference>
<dbReference type="GO" id="GO:0009253">
    <property type="term" value="P:peptidoglycan catabolic process"/>
    <property type="evidence" value="ECO:0007669"/>
    <property type="project" value="TreeGrafter"/>
</dbReference>
<keyword evidence="10" id="KW-1185">Reference proteome</keyword>
<dbReference type="InterPro" id="IPR010611">
    <property type="entry name" value="3D_dom"/>
</dbReference>